<keyword evidence="1" id="KW-0812">Transmembrane</keyword>
<evidence type="ECO:0000313" key="3">
    <source>
        <dbReference type="Proteomes" id="UP000006906"/>
    </source>
</evidence>
<evidence type="ECO:0000256" key="1">
    <source>
        <dbReference type="SAM" id="Phobius"/>
    </source>
</evidence>
<protein>
    <submittedName>
        <fullName evidence="2">Uncharacterized protein</fullName>
    </submittedName>
</protein>
<sequence length="80" mass="9096">MLGAALGLAVFYAWDKVVPFQYNTDYYLRLLTAPMVGAVGMFLGHWLRMEGAGKLVPMTYLLVVLQEDLRSVLFRTLRAR</sequence>
<evidence type="ECO:0000313" key="2">
    <source>
        <dbReference type="EMBL" id="PNW74474.1"/>
    </source>
</evidence>
<keyword evidence="1" id="KW-0472">Membrane</keyword>
<name>A0A2K3D1R7_CHLRE</name>
<keyword evidence="3" id="KW-1185">Reference proteome</keyword>
<dbReference type="RefSeq" id="XP_042917924.1">
    <property type="nucleotide sequence ID" value="XM_043067829.1"/>
</dbReference>
<dbReference type="EMBL" id="CM008973">
    <property type="protein sequence ID" value="PNW74474.1"/>
    <property type="molecule type" value="Genomic_DNA"/>
</dbReference>
<proteinExistence type="predicted"/>
<dbReference type="OrthoDB" id="544851at2759"/>
<dbReference type="Proteomes" id="UP000006906">
    <property type="component" value="Chromosome 12"/>
</dbReference>
<dbReference type="AlphaFoldDB" id="A0A2K3D1R7"/>
<accession>A0A2K3D1R7</accession>
<reference evidence="2 3" key="1">
    <citation type="journal article" date="2007" name="Science">
        <title>The Chlamydomonas genome reveals the evolution of key animal and plant functions.</title>
        <authorList>
            <person name="Merchant S.S."/>
            <person name="Prochnik S.E."/>
            <person name="Vallon O."/>
            <person name="Harris E.H."/>
            <person name="Karpowicz S.J."/>
            <person name="Witman G.B."/>
            <person name="Terry A."/>
            <person name="Salamov A."/>
            <person name="Fritz-Laylin L.K."/>
            <person name="Marechal-Drouard L."/>
            <person name="Marshall W.F."/>
            <person name="Qu L.H."/>
            <person name="Nelson D.R."/>
            <person name="Sanderfoot A.A."/>
            <person name="Spalding M.H."/>
            <person name="Kapitonov V.V."/>
            <person name="Ren Q."/>
            <person name="Ferris P."/>
            <person name="Lindquist E."/>
            <person name="Shapiro H."/>
            <person name="Lucas S.M."/>
            <person name="Grimwood J."/>
            <person name="Schmutz J."/>
            <person name="Cardol P."/>
            <person name="Cerutti H."/>
            <person name="Chanfreau G."/>
            <person name="Chen C.L."/>
            <person name="Cognat V."/>
            <person name="Croft M.T."/>
            <person name="Dent R."/>
            <person name="Dutcher S."/>
            <person name="Fernandez E."/>
            <person name="Fukuzawa H."/>
            <person name="Gonzalez-Ballester D."/>
            <person name="Gonzalez-Halphen D."/>
            <person name="Hallmann A."/>
            <person name="Hanikenne M."/>
            <person name="Hippler M."/>
            <person name="Inwood W."/>
            <person name="Jabbari K."/>
            <person name="Kalanon M."/>
            <person name="Kuras R."/>
            <person name="Lefebvre P.A."/>
            <person name="Lemaire S.D."/>
            <person name="Lobanov A.V."/>
            <person name="Lohr M."/>
            <person name="Manuell A."/>
            <person name="Meier I."/>
            <person name="Mets L."/>
            <person name="Mittag M."/>
            <person name="Mittelmeier T."/>
            <person name="Moroney J.V."/>
            <person name="Moseley J."/>
            <person name="Napoli C."/>
            <person name="Nedelcu A.M."/>
            <person name="Niyogi K."/>
            <person name="Novoselov S.V."/>
            <person name="Paulsen I.T."/>
            <person name="Pazour G."/>
            <person name="Purton S."/>
            <person name="Ral J.P."/>
            <person name="Riano-Pachon D.M."/>
            <person name="Riekhof W."/>
            <person name="Rymarquis L."/>
            <person name="Schroda M."/>
            <person name="Stern D."/>
            <person name="Umen J."/>
            <person name="Willows R."/>
            <person name="Wilson N."/>
            <person name="Zimmer S.L."/>
            <person name="Allmer J."/>
            <person name="Balk J."/>
            <person name="Bisova K."/>
            <person name="Chen C.J."/>
            <person name="Elias M."/>
            <person name="Gendler K."/>
            <person name="Hauser C."/>
            <person name="Lamb M.R."/>
            <person name="Ledford H."/>
            <person name="Long J.C."/>
            <person name="Minagawa J."/>
            <person name="Page M.D."/>
            <person name="Pan J."/>
            <person name="Pootakham W."/>
            <person name="Roje S."/>
            <person name="Rose A."/>
            <person name="Stahlberg E."/>
            <person name="Terauchi A.M."/>
            <person name="Yang P."/>
            <person name="Ball S."/>
            <person name="Bowler C."/>
            <person name="Dieckmann C.L."/>
            <person name="Gladyshev V.N."/>
            <person name="Green P."/>
            <person name="Jorgensen R."/>
            <person name="Mayfield S."/>
            <person name="Mueller-Roeber B."/>
            <person name="Rajamani S."/>
            <person name="Sayre R.T."/>
            <person name="Brokstein P."/>
            <person name="Dubchak I."/>
            <person name="Goodstein D."/>
            <person name="Hornick L."/>
            <person name="Huang Y.W."/>
            <person name="Jhaveri J."/>
            <person name="Luo Y."/>
            <person name="Martinez D."/>
            <person name="Ngau W.C."/>
            <person name="Otillar B."/>
            <person name="Poliakov A."/>
            <person name="Porter A."/>
            <person name="Szajkowski L."/>
            <person name="Werner G."/>
            <person name="Zhou K."/>
            <person name="Grigoriev I.V."/>
            <person name="Rokhsar D.S."/>
            <person name="Grossman A.R."/>
        </authorList>
    </citation>
    <scope>NUCLEOTIDE SEQUENCE [LARGE SCALE GENOMIC DNA]</scope>
    <source>
        <strain evidence="3">CC-503</strain>
    </source>
</reference>
<dbReference type="InParanoid" id="A0A2K3D1R7"/>
<organism evidence="2 3">
    <name type="scientific">Chlamydomonas reinhardtii</name>
    <name type="common">Chlamydomonas smithii</name>
    <dbReference type="NCBI Taxonomy" id="3055"/>
    <lineage>
        <taxon>Eukaryota</taxon>
        <taxon>Viridiplantae</taxon>
        <taxon>Chlorophyta</taxon>
        <taxon>core chlorophytes</taxon>
        <taxon>Chlorophyceae</taxon>
        <taxon>CS clade</taxon>
        <taxon>Chlamydomonadales</taxon>
        <taxon>Chlamydomonadaceae</taxon>
        <taxon>Chlamydomonas</taxon>
    </lineage>
</organism>
<keyword evidence="1" id="KW-1133">Transmembrane helix</keyword>
<dbReference type="Gramene" id="PNW74474">
    <property type="protein sequence ID" value="PNW74474"/>
    <property type="gene ID" value="CHLRE_12g485458v5"/>
</dbReference>
<dbReference type="GeneID" id="66055392"/>
<dbReference type="KEGG" id="cre:CHLRE_12g485458v5"/>
<feature type="transmembrane region" description="Helical" evidence="1">
    <location>
        <begin position="26"/>
        <end position="47"/>
    </location>
</feature>
<gene>
    <name evidence="2" type="ORF">CHLRE_12g485458v5</name>
</gene>